<evidence type="ECO:0000313" key="4">
    <source>
        <dbReference type="Proteomes" id="UP000775547"/>
    </source>
</evidence>
<reference evidence="3" key="2">
    <citation type="submission" date="2021-10" db="EMBL/GenBank/DDBJ databases">
        <title>Phylogenomics reveals ancestral predisposition of the termite-cultivated fungus Termitomyces towards a domesticated lifestyle.</title>
        <authorList>
            <person name="Auxier B."/>
            <person name="Grum-Grzhimaylo A."/>
            <person name="Cardenas M.E."/>
            <person name="Lodge J.D."/>
            <person name="Laessoe T."/>
            <person name="Pedersen O."/>
            <person name="Smith M.E."/>
            <person name="Kuyper T.W."/>
            <person name="Franco-Molano E.A."/>
            <person name="Baroni T.J."/>
            <person name="Aanen D.K."/>
        </authorList>
    </citation>
    <scope>NUCLEOTIDE SEQUENCE</scope>
    <source>
        <strain evidence="3">AP01</strain>
        <tissue evidence="3">Mycelium</tissue>
    </source>
</reference>
<protein>
    <recommendedName>
        <fullName evidence="2">Protein kinase domain-containing protein</fullName>
    </recommendedName>
</protein>
<organism evidence="3 4">
    <name type="scientific">Asterophora parasitica</name>
    <dbReference type="NCBI Taxonomy" id="117018"/>
    <lineage>
        <taxon>Eukaryota</taxon>
        <taxon>Fungi</taxon>
        <taxon>Dikarya</taxon>
        <taxon>Basidiomycota</taxon>
        <taxon>Agaricomycotina</taxon>
        <taxon>Agaricomycetes</taxon>
        <taxon>Agaricomycetidae</taxon>
        <taxon>Agaricales</taxon>
        <taxon>Tricholomatineae</taxon>
        <taxon>Lyophyllaceae</taxon>
        <taxon>Asterophora</taxon>
    </lineage>
</organism>
<feature type="region of interest" description="Disordered" evidence="1">
    <location>
        <begin position="309"/>
        <end position="344"/>
    </location>
</feature>
<dbReference type="InterPro" id="IPR052396">
    <property type="entry name" value="Meiotic_Drive_Suppr_Kinase"/>
</dbReference>
<keyword evidence="4" id="KW-1185">Reference proteome</keyword>
<dbReference type="GO" id="GO:0005524">
    <property type="term" value="F:ATP binding"/>
    <property type="evidence" value="ECO:0007669"/>
    <property type="project" value="InterPro"/>
</dbReference>
<dbReference type="SUPFAM" id="SSF56112">
    <property type="entry name" value="Protein kinase-like (PK-like)"/>
    <property type="match status" value="1"/>
</dbReference>
<comment type="caution">
    <text evidence="3">The sequence shown here is derived from an EMBL/GenBank/DDBJ whole genome shotgun (WGS) entry which is preliminary data.</text>
</comment>
<sequence>MIDVPRCKDPAYGKIHVGLYLSILQDAIERSELGKEQAPAPEKKSHKRQRGDTTSASTKRPRTRSAVIKEKSVAEEERKLHQIAKGELAKCPLLLLQIRHGIYNSPTPASFQRVNSIRRSTPYGPDEYFSIVVTSKLASGATGTVHRAYLEFLPPDGEERRLDVVLKLSFEAEQVKRLRHEFAVYEHLAMRGVTQGIPVVYGLFEGPDTDAVALVMSHVGNALVKLTRDPQYDKVLSDTARDGFLRVVQTIHAAGVRHRDIRPENLTVLADDQVSVIDFDMAELHPSEGAKRRELRHLEELLEGRYYPPNLIPSADTTPERPGPGIRRAAPESGLDFVEEELGD</sequence>
<feature type="domain" description="Protein kinase" evidence="2">
    <location>
        <begin position="131"/>
        <end position="344"/>
    </location>
</feature>
<dbReference type="PANTHER" id="PTHR37171">
    <property type="entry name" value="SERINE/THREONINE-PROTEIN KINASE YRZF-RELATED"/>
    <property type="match status" value="1"/>
</dbReference>
<dbReference type="Gene3D" id="1.10.510.10">
    <property type="entry name" value="Transferase(Phosphotransferase) domain 1"/>
    <property type="match status" value="1"/>
</dbReference>
<accession>A0A9P7G3A9</accession>
<dbReference type="Gene3D" id="3.30.200.20">
    <property type="entry name" value="Phosphorylase Kinase, domain 1"/>
    <property type="match status" value="1"/>
</dbReference>
<dbReference type="GO" id="GO:0004672">
    <property type="term" value="F:protein kinase activity"/>
    <property type="evidence" value="ECO:0007669"/>
    <property type="project" value="InterPro"/>
</dbReference>
<evidence type="ECO:0000313" key="3">
    <source>
        <dbReference type="EMBL" id="KAG5642818.1"/>
    </source>
</evidence>
<dbReference type="PROSITE" id="PS50011">
    <property type="entry name" value="PROTEIN_KINASE_DOM"/>
    <property type="match status" value="1"/>
</dbReference>
<dbReference type="AlphaFoldDB" id="A0A9P7G3A9"/>
<dbReference type="InterPro" id="IPR011009">
    <property type="entry name" value="Kinase-like_dom_sf"/>
</dbReference>
<dbReference type="InterPro" id="IPR000719">
    <property type="entry name" value="Prot_kinase_dom"/>
</dbReference>
<dbReference type="OrthoDB" id="2523927at2759"/>
<dbReference type="EMBL" id="JABCKV010000154">
    <property type="protein sequence ID" value="KAG5642818.1"/>
    <property type="molecule type" value="Genomic_DNA"/>
</dbReference>
<evidence type="ECO:0000256" key="1">
    <source>
        <dbReference type="SAM" id="MobiDB-lite"/>
    </source>
</evidence>
<gene>
    <name evidence="3" type="ORF">DXG03_002077</name>
</gene>
<proteinExistence type="predicted"/>
<dbReference type="Pfam" id="PF00069">
    <property type="entry name" value="Pkinase"/>
    <property type="match status" value="1"/>
</dbReference>
<evidence type="ECO:0000259" key="2">
    <source>
        <dbReference type="PROSITE" id="PS50011"/>
    </source>
</evidence>
<dbReference type="PANTHER" id="PTHR37171:SF1">
    <property type="entry name" value="SERINE_THREONINE-PROTEIN KINASE YRZF-RELATED"/>
    <property type="match status" value="1"/>
</dbReference>
<feature type="region of interest" description="Disordered" evidence="1">
    <location>
        <begin position="32"/>
        <end position="73"/>
    </location>
</feature>
<name>A0A9P7G3A9_9AGAR</name>
<reference evidence="3" key="1">
    <citation type="submission" date="2020-07" db="EMBL/GenBank/DDBJ databases">
        <authorList>
            <person name="Nieuwenhuis M."/>
            <person name="Van De Peppel L.J.J."/>
        </authorList>
    </citation>
    <scope>NUCLEOTIDE SEQUENCE</scope>
    <source>
        <strain evidence="3">AP01</strain>
        <tissue evidence="3">Mycelium</tissue>
    </source>
</reference>
<dbReference type="Proteomes" id="UP000775547">
    <property type="component" value="Unassembled WGS sequence"/>
</dbReference>